<protein>
    <recommendedName>
        <fullName evidence="2">Macro domain-containing protein</fullName>
    </recommendedName>
</protein>
<comment type="catalytic activity">
    <reaction evidence="1">
        <text>an N-(ADP-alpha-D-ribosyl)-thymidine in DNA + H2O = a thymidine in DNA + ADP-D-ribose</text>
        <dbReference type="Rhea" id="RHEA:71655"/>
        <dbReference type="Rhea" id="RHEA-COMP:13556"/>
        <dbReference type="Rhea" id="RHEA-COMP:18051"/>
        <dbReference type="ChEBI" id="CHEBI:15377"/>
        <dbReference type="ChEBI" id="CHEBI:57967"/>
        <dbReference type="ChEBI" id="CHEBI:137386"/>
        <dbReference type="ChEBI" id="CHEBI:191199"/>
    </reaction>
    <physiologicalReaction direction="left-to-right" evidence="1">
        <dbReference type="Rhea" id="RHEA:71656"/>
    </physiologicalReaction>
</comment>
<evidence type="ECO:0000313" key="3">
    <source>
        <dbReference type="EMBL" id="GAA3997568.1"/>
    </source>
</evidence>
<comment type="caution">
    <text evidence="3">The sequence shown here is derived from an EMBL/GenBank/DDBJ whole genome shotgun (WGS) entry which is preliminary data.</text>
</comment>
<feature type="domain" description="Macro" evidence="2">
    <location>
        <begin position="1"/>
        <end position="150"/>
    </location>
</feature>
<evidence type="ECO:0000256" key="1">
    <source>
        <dbReference type="ARBA" id="ARBA00035885"/>
    </source>
</evidence>
<dbReference type="EMBL" id="BAABAL010000005">
    <property type="protein sequence ID" value="GAA3997568.1"/>
    <property type="molecule type" value="Genomic_DNA"/>
</dbReference>
<keyword evidence="4" id="KW-1185">Reference proteome</keyword>
<accession>A0ABP7RHI7</accession>
<dbReference type="InterPro" id="IPR050892">
    <property type="entry name" value="ADP-ribose_metab_enzymes"/>
</dbReference>
<name>A0ABP7RHI7_9PSEU</name>
<dbReference type="Pfam" id="PF01661">
    <property type="entry name" value="Macro"/>
    <property type="match status" value="1"/>
</dbReference>
<dbReference type="PANTHER" id="PTHR12521">
    <property type="entry name" value="PROTEIN C6ORF130"/>
    <property type="match status" value="1"/>
</dbReference>
<dbReference type="PROSITE" id="PS51154">
    <property type="entry name" value="MACRO"/>
    <property type="match status" value="1"/>
</dbReference>
<dbReference type="SUPFAM" id="SSF52949">
    <property type="entry name" value="Macro domain-like"/>
    <property type="match status" value="1"/>
</dbReference>
<sequence length="150" mass="16188">MVRTSSGSLFDEPVAALVNPVNCVGTMGKGLAKEFRSRFPEIFEPYRALCGSGGLAPGRPHVVDRGAGNCPQWIVNLPTKRHWRSRSRIEDVEAGVVALADALRENEIPSVAVPALGCGLGELDWDRVHSVLLAHLEPLTGVDVVLFPPR</sequence>
<dbReference type="InterPro" id="IPR002589">
    <property type="entry name" value="Macro_dom"/>
</dbReference>
<proteinExistence type="predicted"/>
<dbReference type="Proteomes" id="UP001501747">
    <property type="component" value="Unassembled WGS sequence"/>
</dbReference>
<reference evidence="4" key="1">
    <citation type="journal article" date="2019" name="Int. J. Syst. Evol. Microbiol.">
        <title>The Global Catalogue of Microorganisms (GCM) 10K type strain sequencing project: providing services to taxonomists for standard genome sequencing and annotation.</title>
        <authorList>
            <consortium name="The Broad Institute Genomics Platform"/>
            <consortium name="The Broad Institute Genome Sequencing Center for Infectious Disease"/>
            <person name="Wu L."/>
            <person name="Ma J."/>
        </authorList>
    </citation>
    <scope>NUCLEOTIDE SEQUENCE [LARGE SCALE GENOMIC DNA]</scope>
    <source>
        <strain evidence="4">JCM 17342</strain>
    </source>
</reference>
<gene>
    <name evidence="3" type="ORF">GCM10022247_17030</name>
</gene>
<dbReference type="SMART" id="SM00506">
    <property type="entry name" value="A1pp"/>
    <property type="match status" value="1"/>
</dbReference>
<dbReference type="Gene3D" id="3.40.220.10">
    <property type="entry name" value="Leucine Aminopeptidase, subunit E, domain 1"/>
    <property type="match status" value="1"/>
</dbReference>
<evidence type="ECO:0000313" key="4">
    <source>
        <dbReference type="Proteomes" id="UP001501747"/>
    </source>
</evidence>
<dbReference type="PANTHER" id="PTHR12521:SF0">
    <property type="entry name" value="ADP-RIBOSE GLYCOHYDROLASE OARD1"/>
    <property type="match status" value="1"/>
</dbReference>
<dbReference type="RefSeq" id="WP_344872397.1">
    <property type="nucleotide sequence ID" value="NZ_BAABAL010000005.1"/>
</dbReference>
<dbReference type="InterPro" id="IPR043472">
    <property type="entry name" value="Macro_dom-like"/>
</dbReference>
<organism evidence="3 4">
    <name type="scientific">Allokutzneria multivorans</name>
    <dbReference type="NCBI Taxonomy" id="1142134"/>
    <lineage>
        <taxon>Bacteria</taxon>
        <taxon>Bacillati</taxon>
        <taxon>Actinomycetota</taxon>
        <taxon>Actinomycetes</taxon>
        <taxon>Pseudonocardiales</taxon>
        <taxon>Pseudonocardiaceae</taxon>
        <taxon>Allokutzneria</taxon>
    </lineage>
</organism>
<evidence type="ECO:0000259" key="2">
    <source>
        <dbReference type="PROSITE" id="PS51154"/>
    </source>
</evidence>
<dbReference type="CDD" id="cd02901">
    <property type="entry name" value="Macro_Poa1p-like"/>
    <property type="match status" value="1"/>
</dbReference>